<gene>
    <name evidence="2" type="ORF">BSL78_01374</name>
</gene>
<protein>
    <submittedName>
        <fullName evidence="2">Uncharacterized protein</fullName>
    </submittedName>
</protein>
<feature type="compositionally biased region" description="Basic and acidic residues" evidence="1">
    <location>
        <begin position="29"/>
        <end position="55"/>
    </location>
</feature>
<evidence type="ECO:0000313" key="2">
    <source>
        <dbReference type="EMBL" id="PIK61670.1"/>
    </source>
</evidence>
<proteinExistence type="predicted"/>
<feature type="compositionally biased region" description="Basic and acidic residues" evidence="1">
    <location>
        <begin position="1"/>
        <end position="17"/>
    </location>
</feature>
<name>A0A2G8LNA7_STIJA</name>
<feature type="compositionally biased region" description="Polar residues" evidence="1">
    <location>
        <begin position="164"/>
        <end position="195"/>
    </location>
</feature>
<evidence type="ECO:0000313" key="3">
    <source>
        <dbReference type="Proteomes" id="UP000230750"/>
    </source>
</evidence>
<accession>A0A2G8LNA7</accession>
<keyword evidence="3" id="KW-1185">Reference proteome</keyword>
<feature type="region of interest" description="Disordered" evidence="1">
    <location>
        <begin position="1"/>
        <end position="121"/>
    </location>
</feature>
<dbReference type="AlphaFoldDB" id="A0A2G8LNA7"/>
<feature type="region of interest" description="Disordered" evidence="1">
    <location>
        <begin position="161"/>
        <end position="233"/>
    </location>
</feature>
<dbReference type="Proteomes" id="UP000230750">
    <property type="component" value="Unassembled WGS sequence"/>
</dbReference>
<feature type="compositionally biased region" description="Basic and acidic residues" evidence="1">
    <location>
        <begin position="110"/>
        <end position="121"/>
    </location>
</feature>
<sequence length="233" mass="26645">MKKTAEAAERGRGEGEKAQGILDEIETIAEMRKRETRARQDKMMQPKRLSDERRQRLSVIDEIDESNRERENSSNRSRSKLPSDSIDDLLQRKVKKNQPPSQPDQRSAVKTREVSGRGHKVGELVNQSIGFSNFNNRYQSRFHASRFPAAITKSVRPLRVHANPTHSPWTTGSDFSRHQALNGQNNRPQPSTVTNQRDKPTRPKAAVGERPPVPSVGRIPESARLFFQRQHRQ</sequence>
<evidence type="ECO:0000256" key="1">
    <source>
        <dbReference type="SAM" id="MobiDB-lite"/>
    </source>
</evidence>
<organism evidence="2 3">
    <name type="scientific">Stichopus japonicus</name>
    <name type="common">Sea cucumber</name>
    <dbReference type="NCBI Taxonomy" id="307972"/>
    <lineage>
        <taxon>Eukaryota</taxon>
        <taxon>Metazoa</taxon>
        <taxon>Echinodermata</taxon>
        <taxon>Eleutherozoa</taxon>
        <taxon>Echinozoa</taxon>
        <taxon>Holothuroidea</taxon>
        <taxon>Aspidochirotacea</taxon>
        <taxon>Aspidochirotida</taxon>
        <taxon>Stichopodidae</taxon>
        <taxon>Apostichopus</taxon>
    </lineage>
</organism>
<comment type="caution">
    <text evidence="2">The sequence shown here is derived from an EMBL/GenBank/DDBJ whole genome shotgun (WGS) entry which is preliminary data.</text>
</comment>
<dbReference type="EMBL" id="MRZV01000027">
    <property type="protein sequence ID" value="PIK61670.1"/>
    <property type="molecule type" value="Genomic_DNA"/>
</dbReference>
<reference evidence="2 3" key="1">
    <citation type="journal article" date="2017" name="PLoS Biol.">
        <title>The sea cucumber genome provides insights into morphological evolution and visceral regeneration.</title>
        <authorList>
            <person name="Zhang X."/>
            <person name="Sun L."/>
            <person name="Yuan J."/>
            <person name="Sun Y."/>
            <person name="Gao Y."/>
            <person name="Zhang L."/>
            <person name="Li S."/>
            <person name="Dai H."/>
            <person name="Hamel J.F."/>
            <person name="Liu C."/>
            <person name="Yu Y."/>
            <person name="Liu S."/>
            <person name="Lin W."/>
            <person name="Guo K."/>
            <person name="Jin S."/>
            <person name="Xu P."/>
            <person name="Storey K.B."/>
            <person name="Huan P."/>
            <person name="Zhang T."/>
            <person name="Zhou Y."/>
            <person name="Zhang J."/>
            <person name="Lin C."/>
            <person name="Li X."/>
            <person name="Xing L."/>
            <person name="Huo D."/>
            <person name="Sun M."/>
            <person name="Wang L."/>
            <person name="Mercier A."/>
            <person name="Li F."/>
            <person name="Yang H."/>
            <person name="Xiang J."/>
        </authorList>
    </citation>
    <scope>NUCLEOTIDE SEQUENCE [LARGE SCALE GENOMIC DNA]</scope>
    <source>
        <strain evidence="2">Shaxun</strain>
        <tissue evidence="2">Muscle</tissue>
    </source>
</reference>